<dbReference type="AlphaFoldDB" id="A0AAN6YZU9"/>
<gene>
    <name evidence="1" type="ORF">N657DRAFT_245946</name>
</gene>
<name>A0AAN6YZU9_9PEZI</name>
<sequence length="230" mass="26036">MSYAPSIAPITNARLDKVKHLGHVLTYDDRRMRQAEIVEVANQNYIDGITRPLSVESCWCRATSGYSWSSLPLRHRHAPYGHAVVFLDSSICSSGLEANRCSIDVGLLDSLSRCRYVIRIDVGVARGQRLLLASQSSILLLPCWQATRWSWGPMEVFVPFNLTTSLVRMWSYRSHNLSGSLVSLMTTPRPVVGGWELRRPWRTQRILSVKVSNATEHHCGTVRAHWNHGR</sequence>
<keyword evidence="2" id="KW-1185">Reference proteome</keyword>
<dbReference type="Proteomes" id="UP001302602">
    <property type="component" value="Unassembled WGS sequence"/>
</dbReference>
<comment type="caution">
    <text evidence="1">The sequence shown here is derived from an EMBL/GenBank/DDBJ whole genome shotgun (WGS) entry which is preliminary data.</text>
</comment>
<proteinExistence type="predicted"/>
<protein>
    <submittedName>
        <fullName evidence="1">Uncharacterized protein</fullName>
    </submittedName>
</protein>
<organism evidence="1 2">
    <name type="scientific">Parathielavia appendiculata</name>
    <dbReference type="NCBI Taxonomy" id="2587402"/>
    <lineage>
        <taxon>Eukaryota</taxon>
        <taxon>Fungi</taxon>
        <taxon>Dikarya</taxon>
        <taxon>Ascomycota</taxon>
        <taxon>Pezizomycotina</taxon>
        <taxon>Sordariomycetes</taxon>
        <taxon>Sordariomycetidae</taxon>
        <taxon>Sordariales</taxon>
        <taxon>Chaetomiaceae</taxon>
        <taxon>Parathielavia</taxon>
    </lineage>
</organism>
<dbReference type="EMBL" id="MU853244">
    <property type="protein sequence ID" value="KAK4119797.1"/>
    <property type="molecule type" value="Genomic_DNA"/>
</dbReference>
<evidence type="ECO:0000313" key="2">
    <source>
        <dbReference type="Proteomes" id="UP001302602"/>
    </source>
</evidence>
<dbReference type="RefSeq" id="XP_062643570.1">
    <property type="nucleotide sequence ID" value="XM_062786406.1"/>
</dbReference>
<reference evidence="1" key="2">
    <citation type="submission" date="2023-05" db="EMBL/GenBank/DDBJ databases">
        <authorList>
            <consortium name="Lawrence Berkeley National Laboratory"/>
            <person name="Steindorff A."/>
            <person name="Hensen N."/>
            <person name="Bonometti L."/>
            <person name="Westerberg I."/>
            <person name="Brannstrom I.O."/>
            <person name="Guillou S."/>
            <person name="Cros-Aarteil S."/>
            <person name="Calhoun S."/>
            <person name="Haridas S."/>
            <person name="Kuo A."/>
            <person name="Mondo S."/>
            <person name="Pangilinan J."/>
            <person name="Riley R."/>
            <person name="Labutti K."/>
            <person name="Andreopoulos B."/>
            <person name="Lipzen A."/>
            <person name="Chen C."/>
            <person name="Yanf M."/>
            <person name="Daum C."/>
            <person name="Ng V."/>
            <person name="Clum A."/>
            <person name="Ohm R."/>
            <person name="Martin F."/>
            <person name="Silar P."/>
            <person name="Natvig D."/>
            <person name="Lalanne C."/>
            <person name="Gautier V."/>
            <person name="Ament-Velasquez S.L."/>
            <person name="Kruys A."/>
            <person name="Hutchinson M.I."/>
            <person name="Powell A.J."/>
            <person name="Barry K."/>
            <person name="Miller A.N."/>
            <person name="Grigoriev I.V."/>
            <person name="Debuchy R."/>
            <person name="Gladieux P."/>
            <person name="Thoren M.H."/>
            <person name="Johannesson H."/>
        </authorList>
    </citation>
    <scope>NUCLEOTIDE SEQUENCE</scope>
    <source>
        <strain evidence="1">CBS 731.68</strain>
    </source>
</reference>
<evidence type="ECO:0000313" key="1">
    <source>
        <dbReference type="EMBL" id="KAK4119797.1"/>
    </source>
</evidence>
<accession>A0AAN6YZU9</accession>
<reference evidence="1" key="1">
    <citation type="journal article" date="2023" name="Mol. Phylogenet. Evol.">
        <title>Genome-scale phylogeny and comparative genomics of the fungal order Sordariales.</title>
        <authorList>
            <person name="Hensen N."/>
            <person name="Bonometti L."/>
            <person name="Westerberg I."/>
            <person name="Brannstrom I.O."/>
            <person name="Guillou S."/>
            <person name="Cros-Aarteil S."/>
            <person name="Calhoun S."/>
            <person name="Haridas S."/>
            <person name="Kuo A."/>
            <person name="Mondo S."/>
            <person name="Pangilinan J."/>
            <person name="Riley R."/>
            <person name="LaButti K."/>
            <person name="Andreopoulos B."/>
            <person name="Lipzen A."/>
            <person name="Chen C."/>
            <person name="Yan M."/>
            <person name="Daum C."/>
            <person name="Ng V."/>
            <person name="Clum A."/>
            <person name="Steindorff A."/>
            <person name="Ohm R.A."/>
            <person name="Martin F."/>
            <person name="Silar P."/>
            <person name="Natvig D.O."/>
            <person name="Lalanne C."/>
            <person name="Gautier V."/>
            <person name="Ament-Velasquez S.L."/>
            <person name="Kruys A."/>
            <person name="Hutchinson M.I."/>
            <person name="Powell A.J."/>
            <person name="Barry K."/>
            <person name="Miller A.N."/>
            <person name="Grigoriev I.V."/>
            <person name="Debuchy R."/>
            <person name="Gladieux P."/>
            <person name="Hiltunen Thoren M."/>
            <person name="Johannesson H."/>
        </authorList>
    </citation>
    <scope>NUCLEOTIDE SEQUENCE</scope>
    <source>
        <strain evidence="1">CBS 731.68</strain>
    </source>
</reference>
<dbReference type="GeneID" id="87823172"/>